<feature type="transmembrane region" description="Helical" evidence="1">
    <location>
        <begin position="50"/>
        <end position="70"/>
    </location>
</feature>
<organism evidence="2 3">
    <name type="scientific">Succinivibrio faecicola</name>
    <dbReference type="NCBI Taxonomy" id="2820300"/>
    <lineage>
        <taxon>Bacteria</taxon>
        <taxon>Pseudomonadati</taxon>
        <taxon>Pseudomonadota</taxon>
        <taxon>Gammaproteobacteria</taxon>
        <taxon>Aeromonadales</taxon>
        <taxon>Succinivibrionaceae</taxon>
        <taxon>Succinivibrio</taxon>
    </lineage>
</organism>
<dbReference type="EMBL" id="JAGFNY010000058">
    <property type="protein sequence ID" value="MBW7571115.1"/>
    <property type="molecule type" value="Genomic_DNA"/>
</dbReference>
<feature type="transmembrane region" description="Helical" evidence="1">
    <location>
        <begin position="129"/>
        <end position="151"/>
    </location>
</feature>
<keyword evidence="3" id="KW-1185">Reference proteome</keyword>
<keyword evidence="1" id="KW-0812">Transmembrane</keyword>
<sequence length="477" mass="53492">MKQNIYKQRALFLLLPLGLLAIIAFAFDRRIPTGLNYNLQAILLTLSRNVLPGFFAIAVACLIPCINRFYQLVAIGFNYVLISSVCITFYPTLFPQPTPWVVASLSAALFLLPNSDAEAEVDTLKFGSLLRKALGIIITPSLMLLIFVVLVRNIEHSIVITFTSVFVDSMLACIYVPIYEVMLTLGFSPLLNNLASMQSESMTTNAILNSVILVNMISFPAVIFAKAAFEDGFSRLFLLFLALITCLTAKNGTCISLELAIILMFYPGTMLVLILSSIFVFFVCLYLQIPALTGFEQLYIPDIIFRNMALMNMHVNDFSAIFFAIAIPVVFQSVLSKISMLNYLRVKFKYRNQTAGFKLNQIDSPELLLIGLLKNLGGRSNLQSVMMIGEDLYVKVKDFSKISQHGLLVLGKRRVGFLRSKNEIRLSLKQDANIIELRIRNIIANELNYISDDNEVAKEFNISQYVHSLKEKTGDTE</sequence>
<dbReference type="Proteomes" id="UP000731465">
    <property type="component" value="Unassembled WGS sequence"/>
</dbReference>
<evidence type="ECO:0000256" key="1">
    <source>
        <dbReference type="SAM" id="Phobius"/>
    </source>
</evidence>
<evidence type="ECO:0000313" key="3">
    <source>
        <dbReference type="Proteomes" id="UP000731465"/>
    </source>
</evidence>
<reference evidence="2 3" key="1">
    <citation type="submission" date="2021-03" db="EMBL/GenBank/DDBJ databases">
        <title>Succinivibrio sp. nov. isolated from feces of cow.</title>
        <authorList>
            <person name="Choi J.-Y."/>
        </authorList>
    </citation>
    <scope>NUCLEOTIDE SEQUENCE [LARGE SCALE GENOMIC DNA]</scope>
    <source>
        <strain evidence="2 3">AGMB01872</strain>
    </source>
</reference>
<dbReference type="RefSeq" id="WP_219938347.1">
    <property type="nucleotide sequence ID" value="NZ_JAGFNY010000058.1"/>
</dbReference>
<keyword evidence="1" id="KW-1133">Transmembrane helix</keyword>
<gene>
    <name evidence="2" type="ORF">J5V48_09450</name>
</gene>
<feature type="transmembrane region" description="Helical" evidence="1">
    <location>
        <begin position="232"/>
        <end position="249"/>
    </location>
</feature>
<keyword evidence="1" id="KW-0472">Membrane</keyword>
<feature type="transmembrane region" description="Helical" evidence="1">
    <location>
        <begin position="77"/>
        <end position="94"/>
    </location>
</feature>
<feature type="transmembrane region" description="Helical" evidence="1">
    <location>
        <begin position="157"/>
        <end position="185"/>
    </location>
</feature>
<feature type="transmembrane region" description="Helical" evidence="1">
    <location>
        <begin position="261"/>
        <end position="289"/>
    </location>
</feature>
<evidence type="ECO:0000313" key="2">
    <source>
        <dbReference type="EMBL" id="MBW7571115.1"/>
    </source>
</evidence>
<accession>A0ABS7DJU8</accession>
<protein>
    <submittedName>
        <fullName evidence="2">Uncharacterized protein</fullName>
    </submittedName>
</protein>
<name>A0ABS7DJU8_9GAMM</name>
<comment type="caution">
    <text evidence="2">The sequence shown here is derived from an EMBL/GenBank/DDBJ whole genome shotgun (WGS) entry which is preliminary data.</text>
</comment>
<proteinExistence type="predicted"/>
<feature type="transmembrane region" description="Helical" evidence="1">
    <location>
        <begin position="320"/>
        <end position="344"/>
    </location>
</feature>
<feature type="transmembrane region" description="Helical" evidence="1">
    <location>
        <begin position="206"/>
        <end position="226"/>
    </location>
</feature>